<dbReference type="Proteomes" id="UP000285478">
    <property type="component" value="Chromosome"/>
</dbReference>
<keyword evidence="1 3" id="KW-0378">Hydrolase</keyword>
<dbReference type="InterPro" id="IPR000868">
    <property type="entry name" value="Isochorismatase-like_dom"/>
</dbReference>
<evidence type="ECO:0000313" key="3">
    <source>
        <dbReference type="EMBL" id="QAB15914.1"/>
    </source>
</evidence>
<dbReference type="InterPro" id="IPR050272">
    <property type="entry name" value="Isochorismatase-like_hydrls"/>
</dbReference>
<dbReference type="KEGG" id="htr:EPV75_09655"/>
<dbReference type="AlphaFoldDB" id="A0A410H4Q8"/>
<accession>A0A410H4Q8</accession>
<dbReference type="GO" id="GO:0016787">
    <property type="term" value="F:hydrolase activity"/>
    <property type="evidence" value="ECO:0007669"/>
    <property type="project" value="UniProtKB-KW"/>
</dbReference>
<dbReference type="Gene3D" id="3.40.50.850">
    <property type="entry name" value="Isochorismatase-like"/>
    <property type="match status" value="1"/>
</dbReference>
<gene>
    <name evidence="3" type="ORF">EPV75_09655</name>
</gene>
<proteinExistence type="predicted"/>
<feature type="domain" description="Isochorismatase-like" evidence="2">
    <location>
        <begin position="25"/>
        <end position="212"/>
    </location>
</feature>
<organism evidence="3 4">
    <name type="scientific">Hydrogenovibrio thermophilus</name>
    <dbReference type="NCBI Taxonomy" id="265883"/>
    <lineage>
        <taxon>Bacteria</taxon>
        <taxon>Pseudomonadati</taxon>
        <taxon>Pseudomonadota</taxon>
        <taxon>Gammaproteobacteria</taxon>
        <taxon>Thiotrichales</taxon>
        <taxon>Piscirickettsiaceae</taxon>
        <taxon>Hydrogenovibrio</taxon>
    </lineage>
</organism>
<evidence type="ECO:0000259" key="2">
    <source>
        <dbReference type="Pfam" id="PF00857"/>
    </source>
</evidence>
<dbReference type="PANTHER" id="PTHR43540:SF9">
    <property type="entry name" value="FAMILY HYDROLASE, PUTATIVE (AFU_ORTHOLOGUE AFUA_2G08700)-RELATED"/>
    <property type="match status" value="1"/>
</dbReference>
<dbReference type="SUPFAM" id="SSF52499">
    <property type="entry name" value="Isochorismatase-like hydrolases"/>
    <property type="match status" value="1"/>
</dbReference>
<evidence type="ECO:0000256" key="1">
    <source>
        <dbReference type="ARBA" id="ARBA00022801"/>
    </source>
</evidence>
<dbReference type="RefSeq" id="WP_128385245.1">
    <property type="nucleotide sequence ID" value="NZ_CP035033.1"/>
</dbReference>
<dbReference type="PANTHER" id="PTHR43540">
    <property type="entry name" value="PEROXYUREIDOACRYLATE/UREIDOACRYLATE AMIDOHYDROLASE-RELATED"/>
    <property type="match status" value="1"/>
</dbReference>
<dbReference type="EMBL" id="CP035033">
    <property type="protein sequence ID" value="QAB15914.1"/>
    <property type="molecule type" value="Genomic_DNA"/>
</dbReference>
<protein>
    <submittedName>
        <fullName evidence="3">Cysteine hydrolase</fullName>
    </submittedName>
</protein>
<dbReference type="InterPro" id="IPR036380">
    <property type="entry name" value="Isochorismatase-like_sf"/>
</dbReference>
<evidence type="ECO:0000313" key="4">
    <source>
        <dbReference type="Proteomes" id="UP000285478"/>
    </source>
</evidence>
<sequence>MKKPQFNLSTPYKWPLSGHFSLTTTAVIVIDMQRDFLEDGGYFASMGEDISHAQKAIQPAKHFLETARNLNMMVIHTRESHRTNLDDLNANKFIKSQNQGAPIGSNGPMGRLLVRGEYGSDIIDDLKPLNKETVIDKPGNSAFYATDLDIILKTNRIESLVLLGVTTDVCISSTMRDANDRGFDCLLLEDCCGAATESLHHSVLKSMEREGGIFGCYGQSLDFCQFLSNAVEQTS</sequence>
<keyword evidence="4" id="KW-1185">Reference proteome</keyword>
<reference evidence="3 4" key="1">
    <citation type="journal article" date="2018" name="Environ. Microbiol.">
        <title>Genomes of ubiquitous marine and hypersaline Hydrogenovibrio, Thiomicrorhabdus and Thiomicrospira spp. encode a diversity of mechanisms to sustain chemolithoautotrophy in heterogeneous environments.</title>
        <authorList>
            <person name="Scott K.M."/>
            <person name="Williams J."/>
            <person name="Porter C.M.B."/>
            <person name="Russel S."/>
            <person name="Harmer T.L."/>
            <person name="Paul J.H."/>
            <person name="Antonen K.M."/>
            <person name="Bridges M.K."/>
            <person name="Camper G.J."/>
            <person name="Campla C.K."/>
            <person name="Casella L.G."/>
            <person name="Chase E."/>
            <person name="Conrad J.W."/>
            <person name="Cruz M.C."/>
            <person name="Dunlap D.S."/>
            <person name="Duran L."/>
            <person name="Fahsbender E.M."/>
            <person name="Goldsmith D.B."/>
            <person name="Keeley R.F."/>
            <person name="Kondoff M.R."/>
            <person name="Kussy B.I."/>
            <person name="Lane M.K."/>
            <person name="Lawler S."/>
            <person name="Leigh B.A."/>
            <person name="Lewis C."/>
            <person name="Lostal L.M."/>
            <person name="Marking D."/>
            <person name="Mancera P.A."/>
            <person name="McClenthan E.C."/>
            <person name="McIntyre E.A."/>
            <person name="Mine J.A."/>
            <person name="Modi S."/>
            <person name="Moore B.D."/>
            <person name="Morgan W.A."/>
            <person name="Nelson K.M."/>
            <person name="Nguyen K.N."/>
            <person name="Ogburn N."/>
            <person name="Parrino D.G."/>
            <person name="Pedapudi A.D."/>
            <person name="Pelham R.P."/>
            <person name="Preece A.M."/>
            <person name="Rampersad E.A."/>
            <person name="Richardson J.C."/>
            <person name="Rodgers C.M."/>
            <person name="Schaffer B.L."/>
            <person name="Sheridan N.E."/>
            <person name="Solone M.R."/>
            <person name="Staley Z.R."/>
            <person name="Tabuchi M."/>
            <person name="Waide R.J."/>
            <person name="Wanjugi P.W."/>
            <person name="Young S."/>
            <person name="Clum A."/>
            <person name="Daum C."/>
            <person name="Huntemann M."/>
            <person name="Ivanova N."/>
            <person name="Kyrpides N."/>
            <person name="Mikhailova N."/>
            <person name="Palaniappan K."/>
            <person name="Pillay M."/>
            <person name="Reddy T.B.K."/>
            <person name="Shapiro N."/>
            <person name="Stamatis D."/>
            <person name="Varghese N."/>
            <person name="Woyke T."/>
            <person name="Boden R."/>
            <person name="Freyermuth S.K."/>
            <person name="Kerfeld C.A."/>
        </authorList>
    </citation>
    <scope>NUCLEOTIDE SEQUENCE [LARGE SCALE GENOMIC DNA]</scope>
    <source>
        <strain evidence="3 4">JR-2</strain>
    </source>
</reference>
<name>A0A410H4Q8_9GAMM</name>
<dbReference type="CDD" id="cd00431">
    <property type="entry name" value="cysteine_hydrolases"/>
    <property type="match status" value="1"/>
</dbReference>
<dbReference type="Pfam" id="PF00857">
    <property type="entry name" value="Isochorismatase"/>
    <property type="match status" value="1"/>
</dbReference>